<dbReference type="AlphaFoldDB" id="A0A1H0UG27"/>
<keyword evidence="1" id="KW-0472">Membrane</keyword>
<keyword evidence="1" id="KW-1133">Transmembrane helix</keyword>
<protein>
    <recommendedName>
        <fullName evidence="4">TrbC/VIRB2 family protein</fullName>
    </recommendedName>
</protein>
<name>A0A1H0UG27_9ACTN</name>
<gene>
    <name evidence="2" type="ORF">SAMN04487905_106268</name>
</gene>
<evidence type="ECO:0000313" key="2">
    <source>
        <dbReference type="EMBL" id="SDP64985.1"/>
    </source>
</evidence>
<dbReference type="Proteomes" id="UP000199497">
    <property type="component" value="Unassembled WGS sequence"/>
</dbReference>
<sequence length="106" mass="10737">MTAVPLLALDQIAALDATRPPVAVLAQTDLNTDGIRGWILDNLLPLLLLTVALLLLWLGGGKGDNAGVMRRVGGVFVALAIIGLAVSGTGVDIGTFIAGLFSTSSG</sequence>
<organism evidence="2 3">
    <name type="scientific">Actinopolyspora xinjiangensis</name>
    <dbReference type="NCBI Taxonomy" id="405564"/>
    <lineage>
        <taxon>Bacteria</taxon>
        <taxon>Bacillati</taxon>
        <taxon>Actinomycetota</taxon>
        <taxon>Actinomycetes</taxon>
        <taxon>Actinopolysporales</taxon>
        <taxon>Actinopolysporaceae</taxon>
        <taxon>Actinopolyspora</taxon>
    </lineage>
</organism>
<reference evidence="3" key="1">
    <citation type="submission" date="2016-10" db="EMBL/GenBank/DDBJ databases">
        <authorList>
            <person name="Varghese N."/>
            <person name="Submissions S."/>
        </authorList>
    </citation>
    <scope>NUCLEOTIDE SEQUENCE [LARGE SCALE GENOMIC DNA]</scope>
    <source>
        <strain evidence="3">DSM 46732</strain>
    </source>
</reference>
<proteinExistence type="predicted"/>
<feature type="transmembrane region" description="Helical" evidence="1">
    <location>
        <begin position="38"/>
        <end position="60"/>
    </location>
</feature>
<evidence type="ECO:0008006" key="4">
    <source>
        <dbReference type="Google" id="ProtNLM"/>
    </source>
</evidence>
<dbReference type="STRING" id="405564.SAMN04487905_106268"/>
<feature type="transmembrane region" description="Helical" evidence="1">
    <location>
        <begin position="72"/>
        <end position="101"/>
    </location>
</feature>
<evidence type="ECO:0000256" key="1">
    <source>
        <dbReference type="SAM" id="Phobius"/>
    </source>
</evidence>
<keyword evidence="1" id="KW-0812">Transmembrane</keyword>
<dbReference type="EMBL" id="FNJR01000006">
    <property type="protein sequence ID" value="SDP64985.1"/>
    <property type="molecule type" value="Genomic_DNA"/>
</dbReference>
<accession>A0A1H0UG27</accession>
<keyword evidence="3" id="KW-1185">Reference proteome</keyword>
<dbReference type="RefSeq" id="WP_211481319.1">
    <property type="nucleotide sequence ID" value="NZ_FNJR01000006.1"/>
</dbReference>
<evidence type="ECO:0000313" key="3">
    <source>
        <dbReference type="Proteomes" id="UP000199497"/>
    </source>
</evidence>